<keyword evidence="3" id="KW-1185">Reference proteome</keyword>
<dbReference type="OrthoDB" id="3561359at2759"/>
<keyword evidence="1" id="KW-1133">Transmembrane helix</keyword>
<feature type="non-terminal residue" evidence="2">
    <location>
        <position position="66"/>
    </location>
</feature>
<dbReference type="AlphaFoldDB" id="A0A166A7Z2"/>
<evidence type="ECO:0000313" key="2">
    <source>
        <dbReference type="EMBL" id="KZP11337.1"/>
    </source>
</evidence>
<organism evidence="2 3">
    <name type="scientific">Athelia psychrophila</name>
    <dbReference type="NCBI Taxonomy" id="1759441"/>
    <lineage>
        <taxon>Eukaryota</taxon>
        <taxon>Fungi</taxon>
        <taxon>Dikarya</taxon>
        <taxon>Basidiomycota</taxon>
        <taxon>Agaricomycotina</taxon>
        <taxon>Agaricomycetes</taxon>
        <taxon>Agaricomycetidae</taxon>
        <taxon>Atheliales</taxon>
        <taxon>Atheliaceae</taxon>
        <taxon>Athelia</taxon>
    </lineage>
</organism>
<feature type="transmembrane region" description="Helical" evidence="1">
    <location>
        <begin position="22"/>
        <end position="43"/>
    </location>
</feature>
<protein>
    <submittedName>
        <fullName evidence="2">Uncharacterized protein</fullName>
    </submittedName>
</protein>
<sequence length="66" mass="7464">TLKFNGRPPPEAQLYMGQVGRILVPIGLFTLPFTTYASVPWIVPNSNYRVHPVRVSVFLPAWPRSL</sequence>
<keyword evidence="1" id="KW-0812">Transmembrane</keyword>
<dbReference type="EMBL" id="KV417664">
    <property type="protein sequence ID" value="KZP11337.1"/>
    <property type="molecule type" value="Genomic_DNA"/>
</dbReference>
<dbReference type="Proteomes" id="UP000076532">
    <property type="component" value="Unassembled WGS sequence"/>
</dbReference>
<accession>A0A166A7Z2</accession>
<gene>
    <name evidence="2" type="ORF">FIBSPDRAFT_871452</name>
</gene>
<reference evidence="2 3" key="1">
    <citation type="journal article" date="2016" name="Mol. Biol. Evol.">
        <title>Comparative Genomics of Early-Diverging Mushroom-Forming Fungi Provides Insights into the Origins of Lignocellulose Decay Capabilities.</title>
        <authorList>
            <person name="Nagy L.G."/>
            <person name="Riley R."/>
            <person name="Tritt A."/>
            <person name="Adam C."/>
            <person name="Daum C."/>
            <person name="Floudas D."/>
            <person name="Sun H."/>
            <person name="Yadav J.S."/>
            <person name="Pangilinan J."/>
            <person name="Larsson K.H."/>
            <person name="Matsuura K."/>
            <person name="Barry K."/>
            <person name="Labutti K."/>
            <person name="Kuo R."/>
            <person name="Ohm R.A."/>
            <person name="Bhattacharya S.S."/>
            <person name="Shirouzu T."/>
            <person name="Yoshinaga Y."/>
            <person name="Martin F.M."/>
            <person name="Grigoriev I.V."/>
            <person name="Hibbett D.S."/>
        </authorList>
    </citation>
    <scope>NUCLEOTIDE SEQUENCE [LARGE SCALE GENOMIC DNA]</scope>
    <source>
        <strain evidence="2 3">CBS 109695</strain>
    </source>
</reference>
<feature type="non-terminal residue" evidence="2">
    <location>
        <position position="1"/>
    </location>
</feature>
<name>A0A166A7Z2_9AGAM</name>
<evidence type="ECO:0000313" key="3">
    <source>
        <dbReference type="Proteomes" id="UP000076532"/>
    </source>
</evidence>
<keyword evidence="1" id="KW-0472">Membrane</keyword>
<evidence type="ECO:0000256" key="1">
    <source>
        <dbReference type="SAM" id="Phobius"/>
    </source>
</evidence>
<proteinExistence type="predicted"/>
<dbReference type="STRING" id="436010.A0A166A7Z2"/>